<reference evidence="4" key="1">
    <citation type="submission" date="2013-08" db="EMBL/GenBank/DDBJ databases">
        <authorList>
            <person name="Mendez C."/>
            <person name="Richter M."/>
            <person name="Ferrer M."/>
            <person name="Sanchez J."/>
        </authorList>
    </citation>
    <scope>NUCLEOTIDE SEQUENCE</scope>
</reference>
<dbReference type="InterPro" id="IPR029063">
    <property type="entry name" value="SAM-dependent_MTases_sf"/>
</dbReference>
<comment type="caution">
    <text evidence="4">The sequence shown here is derived from an EMBL/GenBank/DDBJ whole genome shotgun (WGS) entry which is preliminary data.</text>
</comment>
<organism evidence="4">
    <name type="scientific">mine drainage metagenome</name>
    <dbReference type="NCBI Taxonomy" id="410659"/>
    <lineage>
        <taxon>unclassified sequences</taxon>
        <taxon>metagenomes</taxon>
        <taxon>ecological metagenomes</taxon>
    </lineage>
</organism>
<dbReference type="Gene3D" id="3.40.50.150">
    <property type="entry name" value="Vaccinia Virus protein VP39"/>
    <property type="match status" value="1"/>
</dbReference>
<dbReference type="InterPro" id="IPR002941">
    <property type="entry name" value="DNA_methylase_N4/N6"/>
</dbReference>
<feature type="domain" description="DNA methylase N-4/N-6" evidence="3">
    <location>
        <begin position="53"/>
        <end position="181"/>
    </location>
</feature>
<protein>
    <submittedName>
        <fullName evidence="4">DNA modification methylase</fullName>
    </submittedName>
</protein>
<feature type="non-terminal residue" evidence="4">
    <location>
        <position position="181"/>
    </location>
</feature>
<dbReference type="Pfam" id="PF01555">
    <property type="entry name" value="N6_N4_Mtase"/>
    <property type="match status" value="1"/>
</dbReference>
<dbReference type="EMBL" id="AUZZ01004963">
    <property type="protein sequence ID" value="EQD51273.1"/>
    <property type="molecule type" value="Genomic_DNA"/>
</dbReference>
<dbReference type="GO" id="GO:0003677">
    <property type="term" value="F:DNA binding"/>
    <property type="evidence" value="ECO:0007669"/>
    <property type="project" value="InterPro"/>
</dbReference>
<dbReference type="GO" id="GO:0008170">
    <property type="term" value="F:N-methyltransferase activity"/>
    <property type="evidence" value="ECO:0007669"/>
    <property type="project" value="InterPro"/>
</dbReference>
<keyword evidence="2" id="KW-0808">Transferase</keyword>
<evidence type="ECO:0000313" key="4">
    <source>
        <dbReference type="EMBL" id="EQD51273.1"/>
    </source>
</evidence>
<dbReference type="AlphaFoldDB" id="T1A327"/>
<accession>T1A327</accession>
<name>T1A327_9ZZZZ</name>
<sequence length="181" mass="20262">MTPSTTDSPVRHSSSEAFLRIWDPAQTRSRGGNRRSASRNGQLKAKDLAGIPWRVAFELQRRGWWLRSDCIWAKRNPMPESVADRPTRSHEYVFLLTKSRRYFYDGEAVREPVSGGAHPKGGRVARKLAVPGSGVRSNKSFTSAVAGDLPPERGRNLRSVWWIATRGYSGAHFATFPEALP</sequence>
<keyword evidence="1 4" id="KW-0489">Methyltransferase</keyword>
<dbReference type="GO" id="GO:0032259">
    <property type="term" value="P:methylation"/>
    <property type="evidence" value="ECO:0007669"/>
    <property type="project" value="UniProtKB-KW"/>
</dbReference>
<evidence type="ECO:0000259" key="3">
    <source>
        <dbReference type="Pfam" id="PF01555"/>
    </source>
</evidence>
<gene>
    <name evidence="4" type="ORF">B2A_06949</name>
</gene>
<reference evidence="4" key="2">
    <citation type="journal article" date="2014" name="ISME J.">
        <title>Microbial stratification in low pH oxic and suboxic macroscopic growths along an acid mine drainage.</title>
        <authorList>
            <person name="Mendez-Garcia C."/>
            <person name="Mesa V."/>
            <person name="Sprenger R.R."/>
            <person name="Richter M."/>
            <person name="Diez M.S."/>
            <person name="Solano J."/>
            <person name="Bargiela R."/>
            <person name="Golyshina O.V."/>
            <person name="Manteca A."/>
            <person name="Ramos J.L."/>
            <person name="Gallego J.R."/>
            <person name="Llorente I."/>
            <person name="Martins Dos Santos V.A."/>
            <person name="Jensen O.N."/>
            <person name="Pelaez A.I."/>
            <person name="Sanchez J."/>
            <person name="Ferrer M."/>
        </authorList>
    </citation>
    <scope>NUCLEOTIDE SEQUENCE</scope>
</reference>
<evidence type="ECO:0000256" key="2">
    <source>
        <dbReference type="ARBA" id="ARBA00022679"/>
    </source>
</evidence>
<dbReference type="SUPFAM" id="SSF53335">
    <property type="entry name" value="S-adenosyl-L-methionine-dependent methyltransferases"/>
    <property type="match status" value="1"/>
</dbReference>
<evidence type="ECO:0000256" key="1">
    <source>
        <dbReference type="ARBA" id="ARBA00022603"/>
    </source>
</evidence>
<proteinExistence type="predicted"/>